<dbReference type="Pfam" id="PF01553">
    <property type="entry name" value="Acyltransferase"/>
    <property type="match status" value="1"/>
</dbReference>
<dbReference type="CDD" id="cd07990">
    <property type="entry name" value="LPLAT_LCLAT1-like"/>
    <property type="match status" value="1"/>
</dbReference>
<keyword evidence="2 7" id="KW-0808">Transferase</keyword>
<keyword evidence="5" id="KW-0812">Transmembrane</keyword>
<dbReference type="AlphaFoldDB" id="A0A2G5HQG8"/>
<dbReference type="SMART" id="SM00563">
    <property type="entry name" value="PlsC"/>
    <property type="match status" value="1"/>
</dbReference>
<evidence type="ECO:0000313" key="7">
    <source>
        <dbReference type="EMBL" id="PIA94769.1"/>
    </source>
</evidence>
<dbReference type="GO" id="GO:0005783">
    <property type="term" value="C:endoplasmic reticulum"/>
    <property type="evidence" value="ECO:0007669"/>
    <property type="project" value="TreeGrafter"/>
</dbReference>
<feature type="transmembrane region" description="Helical" evidence="5">
    <location>
        <begin position="371"/>
        <end position="391"/>
    </location>
</feature>
<dbReference type="Pfam" id="PF16076">
    <property type="entry name" value="Acyltransf_C"/>
    <property type="match status" value="1"/>
</dbReference>
<reference evidence="8 10" key="2">
    <citation type="submission" date="2023-09" db="EMBL/GenBank/DDBJ databases">
        <title>Complete-Gapless Cercospora beticola genome.</title>
        <authorList>
            <person name="Wyatt N.A."/>
            <person name="Spanner R.E."/>
            <person name="Bolton M.D."/>
        </authorList>
    </citation>
    <scope>NUCLEOTIDE SEQUENCE [LARGE SCALE GENOMIC DNA]</scope>
    <source>
        <strain evidence="8">Cb09-40</strain>
    </source>
</reference>
<dbReference type="GO" id="GO:0036149">
    <property type="term" value="P:phosphatidylinositol acyl-chain remodeling"/>
    <property type="evidence" value="ECO:0007669"/>
    <property type="project" value="TreeGrafter"/>
</dbReference>
<protein>
    <submittedName>
        <fullName evidence="7">Putative acyltransferase</fullName>
    </submittedName>
</protein>
<sequence length="400" mass="45865">MTASSVAVVQRPVSKSGHGPTLSPPTGTPSIGKKATIYKHVSQSSMEWLLERLKGVLVVVSFLTCAACLHIQQFFGLPLYWSSRLYRSWQDAVKSSTAVLLIGLNQWRAPTTAEISWDESVKGQIKWTSNGKIEFNAPDRMVLIANHQIYTDWIYLWWSAYTARHHGHLIVILKDALKKIPIVGPGLVFFNWIFLSRKWETDEVEMQRSLGRLAQDRVPMWLLLFPEGTNLTARSRSMSKKWADKVGTKDFDLSLIPRSRGLQFCLRELASTVDWLYDCTIAYDGIPPGVDSQDVWNLPNLYFEGRKPPTAHMHWRRFAVSTIPFEDAEAFDKWLYERWAEKEQLLQQHQRTGKFPSSGAPMLAKIELWHFVEMLQLCVSFFAALALWLIVRTVIRTLPS</sequence>
<evidence type="ECO:0000259" key="6">
    <source>
        <dbReference type="SMART" id="SM00563"/>
    </source>
</evidence>
<evidence type="ECO:0000256" key="1">
    <source>
        <dbReference type="ARBA" id="ARBA00008655"/>
    </source>
</evidence>
<gene>
    <name evidence="7" type="ORF">CB0940_08788</name>
    <name evidence="8" type="ORF">RHO25_010025</name>
</gene>
<evidence type="ECO:0000256" key="3">
    <source>
        <dbReference type="ARBA" id="ARBA00023315"/>
    </source>
</evidence>
<dbReference type="Proteomes" id="UP001302367">
    <property type="component" value="Chromosome 6"/>
</dbReference>
<keyword evidence="3 7" id="KW-0012">Acyltransferase</keyword>
<keyword evidence="5" id="KW-1133">Transmembrane helix</keyword>
<dbReference type="EMBL" id="LKMD01000104">
    <property type="protein sequence ID" value="PIA94769.1"/>
    <property type="molecule type" value="Genomic_DNA"/>
</dbReference>
<evidence type="ECO:0000256" key="4">
    <source>
        <dbReference type="SAM" id="MobiDB-lite"/>
    </source>
</evidence>
<evidence type="ECO:0000313" key="10">
    <source>
        <dbReference type="Proteomes" id="UP001302367"/>
    </source>
</evidence>
<feature type="transmembrane region" description="Helical" evidence="5">
    <location>
        <begin position="56"/>
        <end position="81"/>
    </location>
</feature>
<feature type="region of interest" description="Disordered" evidence="4">
    <location>
        <begin position="1"/>
        <end position="30"/>
    </location>
</feature>
<dbReference type="Proteomes" id="UP000230605">
    <property type="component" value="Chromosome 6"/>
</dbReference>
<accession>A0A2G5HQG8</accession>
<dbReference type="GO" id="GO:0016746">
    <property type="term" value="F:acyltransferase activity"/>
    <property type="evidence" value="ECO:0007669"/>
    <property type="project" value="UniProtKB-KW"/>
</dbReference>
<evidence type="ECO:0000313" key="9">
    <source>
        <dbReference type="Proteomes" id="UP000230605"/>
    </source>
</evidence>
<feature type="domain" description="Phospholipid/glycerol acyltransferase" evidence="6">
    <location>
        <begin position="141"/>
        <end position="263"/>
    </location>
</feature>
<organism evidence="7 9">
    <name type="scientific">Cercospora beticola</name>
    <name type="common">Sugarbeet leaf spot fungus</name>
    <dbReference type="NCBI Taxonomy" id="122368"/>
    <lineage>
        <taxon>Eukaryota</taxon>
        <taxon>Fungi</taxon>
        <taxon>Dikarya</taxon>
        <taxon>Ascomycota</taxon>
        <taxon>Pezizomycotina</taxon>
        <taxon>Dothideomycetes</taxon>
        <taxon>Dothideomycetidae</taxon>
        <taxon>Mycosphaerellales</taxon>
        <taxon>Mycosphaerellaceae</taxon>
        <taxon>Cercospora</taxon>
    </lineage>
</organism>
<dbReference type="PANTHER" id="PTHR10983">
    <property type="entry name" value="1-ACYLGLYCEROL-3-PHOSPHATE ACYLTRANSFERASE-RELATED"/>
    <property type="match status" value="1"/>
</dbReference>
<evidence type="ECO:0000256" key="5">
    <source>
        <dbReference type="SAM" id="Phobius"/>
    </source>
</evidence>
<dbReference type="InterPro" id="IPR032098">
    <property type="entry name" value="Acyltransf_C"/>
</dbReference>
<dbReference type="PANTHER" id="PTHR10983:SF16">
    <property type="entry name" value="LYSOCARDIOLIPIN ACYLTRANSFERASE 1"/>
    <property type="match status" value="1"/>
</dbReference>
<evidence type="ECO:0000313" key="8">
    <source>
        <dbReference type="EMBL" id="WPB05373.1"/>
    </source>
</evidence>
<reference evidence="7 9" key="1">
    <citation type="submission" date="2015-10" db="EMBL/GenBank/DDBJ databases">
        <title>The cercosporin biosynthetic gene cluster was horizontally transferred to several fungal lineages and shown to be expanded in Cercospora beticola based on microsynteny with recipient genomes.</title>
        <authorList>
            <person name="De Jonge R."/>
            <person name="Ebert M.K."/>
            <person name="Suttle J.C."/>
            <person name="Jurick Ii W.M."/>
            <person name="Secor G.A."/>
            <person name="Thomma B.P."/>
            <person name="Van De Peer Y."/>
            <person name="Bolton M.D."/>
        </authorList>
    </citation>
    <scope>NUCLEOTIDE SEQUENCE [LARGE SCALE GENOMIC DNA]</scope>
    <source>
        <strain evidence="7 9">09-40</strain>
    </source>
</reference>
<evidence type="ECO:0000256" key="2">
    <source>
        <dbReference type="ARBA" id="ARBA00022679"/>
    </source>
</evidence>
<keyword evidence="5" id="KW-0472">Membrane</keyword>
<name>A0A2G5HQG8_CERBT</name>
<comment type="similarity">
    <text evidence="1">Belongs to the 1-acyl-sn-glycerol-3-phosphate acyltransferase family.</text>
</comment>
<dbReference type="InterPro" id="IPR002123">
    <property type="entry name" value="Plipid/glycerol_acylTrfase"/>
</dbReference>
<dbReference type="EMBL" id="CP134189">
    <property type="protein sequence ID" value="WPB05373.1"/>
    <property type="molecule type" value="Genomic_DNA"/>
</dbReference>
<proteinExistence type="inferred from homology"/>
<dbReference type="OrthoDB" id="189226at2759"/>
<keyword evidence="10" id="KW-1185">Reference proteome</keyword>
<dbReference type="SUPFAM" id="SSF69593">
    <property type="entry name" value="Glycerol-3-phosphate (1)-acyltransferase"/>
    <property type="match status" value="1"/>
</dbReference>